<keyword evidence="2 6" id="KW-0645">Protease</keyword>
<name>A0ABM4CZA2_HYDVU</name>
<dbReference type="InterPro" id="IPR019165">
    <property type="entry name" value="Peptidase_M76_ATP23"/>
</dbReference>
<gene>
    <name evidence="8" type="primary">LOC100210240</name>
</gene>
<keyword evidence="7" id="KW-1185">Reference proteome</keyword>
<dbReference type="Pfam" id="PF09768">
    <property type="entry name" value="Peptidase_M76"/>
    <property type="match status" value="1"/>
</dbReference>
<keyword evidence="5 6" id="KW-0482">Metalloprotease</keyword>
<dbReference type="PANTHER" id="PTHR21711:SF0">
    <property type="entry name" value="MITOCHONDRIAL INNER MEMBRANE PROTEASE ATP23 HOMOLOG"/>
    <property type="match status" value="1"/>
</dbReference>
<dbReference type="Proteomes" id="UP001652625">
    <property type="component" value="Chromosome 12"/>
</dbReference>
<keyword evidence="3 6" id="KW-0479">Metal-binding</keyword>
<evidence type="ECO:0000256" key="4">
    <source>
        <dbReference type="ARBA" id="ARBA00022801"/>
    </source>
</evidence>
<reference evidence="8" key="1">
    <citation type="submission" date="2025-08" db="UniProtKB">
        <authorList>
            <consortium name="RefSeq"/>
        </authorList>
    </citation>
    <scope>IDENTIFICATION</scope>
</reference>
<evidence type="ECO:0000256" key="2">
    <source>
        <dbReference type="ARBA" id="ARBA00022670"/>
    </source>
</evidence>
<dbReference type="EC" id="3.4.24.-" evidence="6"/>
<dbReference type="GeneID" id="100210240"/>
<evidence type="ECO:0000256" key="6">
    <source>
        <dbReference type="RuleBase" id="RU364057"/>
    </source>
</evidence>
<dbReference type="RefSeq" id="XP_065667300.1">
    <property type="nucleotide sequence ID" value="XM_065811228.1"/>
</dbReference>
<sequence>MDAAENITSLGENGQLHRSKISSEQPTKAHLKCCAMIEKSCSAKYVKILMDGLLKLGCATSAEHKNIVCEPCTPKLVAAFDTEKNQIVICENDLFNQKFMDDVLTHELIHAYDVCRVKYDVNNLKHLACSSIRVANLTGDCFFWKENFLRFRFGWQYQQFVFVIWR</sequence>
<evidence type="ECO:0000313" key="7">
    <source>
        <dbReference type="Proteomes" id="UP001652625"/>
    </source>
</evidence>
<accession>A0ABM4CZA2</accession>
<comment type="similarity">
    <text evidence="1 6">Belongs to the peptidase M76 family.</text>
</comment>
<evidence type="ECO:0000313" key="8">
    <source>
        <dbReference type="RefSeq" id="XP_065667300.1"/>
    </source>
</evidence>
<evidence type="ECO:0000256" key="3">
    <source>
        <dbReference type="ARBA" id="ARBA00022723"/>
    </source>
</evidence>
<keyword evidence="4 6" id="KW-0378">Hydrolase</keyword>
<evidence type="ECO:0000256" key="1">
    <source>
        <dbReference type="ARBA" id="ARBA00009915"/>
    </source>
</evidence>
<dbReference type="PANTHER" id="PTHR21711">
    <property type="entry name" value="MITOCHONDRIAL INNER MEMBRANE PROTEASE"/>
    <property type="match status" value="1"/>
</dbReference>
<protein>
    <recommendedName>
        <fullName evidence="6">Mitochondrial inner membrane protease ATP23</fullName>
        <ecNumber evidence="6">3.4.24.-</ecNumber>
    </recommendedName>
</protein>
<organism evidence="7 8">
    <name type="scientific">Hydra vulgaris</name>
    <name type="common">Hydra</name>
    <name type="synonym">Hydra attenuata</name>
    <dbReference type="NCBI Taxonomy" id="6087"/>
    <lineage>
        <taxon>Eukaryota</taxon>
        <taxon>Metazoa</taxon>
        <taxon>Cnidaria</taxon>
        <taxon>Hydrozoa</taxon>
        <taxon>Hydroidolina</taxon>
        <taxon>Anthoathecata</taxon>
        <taxon>Aplanulata</taxon>
        <taxon>Hydridae</taxon>
        <taxon>Hydra</taxon>
    </lineage>
</organism>
<proteinExistence type="inferred from homology"/>
<dbReference type="GO" id="GO:0008233">
    <property type="term" value="F:peptidase activity"/>
    <property type="evidence" value="ECO:0007669"/>
    <property type="project" value="UniProtKB-KW"/>
</dbReference>
<evidence type="ECO:0000256" key="5">
    <source>
        <dbReference type="ARBA" id="ARBA00023049"/>
    </source>
</evidence>
<dbReference type="GO" id="GO:0006508">
    <property type="term" value="P:proteolysis"/>
    <property type="evidence" value="ECO:0007669"/>
    <property type="project" value="UniProtKB-KW"/>
</dbReference>